<keyword evidence="2" id="KW-1185">Reference proteome</keyword>
<organism evidence="1 2">
    <name type="scientific">Desulfotomaculum copahuensis</name>
    <dbReference type="NCBI Taxonomy" id="1838280"/>
    <lineage>
        <taxon>Bacteria</taxon>
        <taxon>Bacillati</taxon>
        <taxon>Bacillota</taxon>
        <taxon>Clostridia</taxon>
        <taxon>Eubacteriales</taxon>
        <taxon>Desulfotomaculaceae</taxon>
        <taxon>Desulfotomaculum</taxon>
    </lineage>
</organism>
<comment type="caution">
    <text evidence="1">The sequence shown here is derived from an EMBL/GenBank/DDBJ whole genome shotgun (WGS) entry which is preliminary data.</text>
</comment>
<dbReference type="EMBL" id="LYVF01000197">
    <property type="protein sequence ID" value="OAT79421.1"/>
    <property type="molecule type" value="Genomic_DNA"/>
</dbReference>
<reference evidence="1 2" key="1">
    <citation type="submission" date="2016-04" db="EMBL/GenBank/DDBJ databases">
        <authorList>
            <person name="Evans L.H."/>
            <person name="Alamgir A."/>
            <person name="Owens N."/>
            <person name="Weber N.D."/>
            <person name="Virtaneva K."/>
            <person name="Barbian K."/>
            <person name="Babar A."/>
            <person name="Rosenke K."/>
        </authorList>
    </citation>
    <scope>NUCLEOTIDE SEQUENCE [LARGE SCALE GENOMIC DNA]</scope>
    <source>
        <strain evidence="1 2">LMa1</strain>
    </source>
</reference>
<accession>A0A1B7LB25</accession>
<evidence type="ECO:0000313" key="1">
    <source>
        <dbReference type="EMBL" id="OAT79421.1"/>
    </source>
</evidence>
<dbReference type="STRING" id="1838280.A6M21_01440"/>
<evidence type="ECO:0000313" key="2">
    <source>
        <dbReference type="Proteomes" id="UP000078532"/>
    </source>
</evidence>
<dbReference type="AlphaFoldDB" id="A0A1B7LB25"/>
<gene>
    <name evidence="1" type="ORF">A6M21_01440</name>
</gene>
<dbReference type="Proteomes" id="UP000078532">
    <property type="component" value="Unassembled WGS sequence"/>
</dbReference>
<proteinExistence type="predicted"/>
<sequence length="73" mass="8658">MEAAAPVNREFRCIFRARGRHTLNDRPAFISSTRWLLYTCRTLQTEPGCFLQRYFSFLRMFAVHTLSKPGRFI</sequence>
<name>A0A1B7LB25_9FIRM</name>
<protein>
    <submittedName>
        <fullName evidence="1">Uncharacterized protein</fullName>
    </submittedName>
</protein>